<dbReference type="OrthoDB" id="1752359at2759"/>
<keyword evidence="3" id="KW-1185">Reference proteome</keyword>
<feature type="compositionally biased region" description="Low complexity" evidence="1">
    <location>
        <begin position="35"/>
        <end position="46"/>
    </location>
</feature>
<dbReference type="InParanoid" id="A0A2R6QP03"/>
<reference evidence="3" key="2">
    <citation type="journal article" date="2018" name="BMC Genomics">
        <title>A manually annotated Actinidia chinensis var. chinensis (kiwifruit) genome highlights the challenges associated with draft genomes and gene prediction in plants.</title>
        <authorList>
            <person name="Pilkington S.M."/>
            <person name="Crowhurst R."/>
            <person name="Hilario E."/>
            <person name="Nardozza S."/>
            <person name="Fraser L."/>
            <person name="Peng Y."/>
            <person name="Gunaseelan K."/>
            <person name="Simpson R."/>
            <person name="Tahir J."/>
            <person name="Deroles S.C."/>
            <person name="Templeton K."/>
            <person name="Luo Z."/>
            <person name="Davy M."/>
            <person name="Cheng C."/>
            <person name="McNeilage M."/>
            <person name="Scaglione D."/>
            <person name="Liu Y."/>
            <person name="Zhang Q."/>
            <person name="Datson P."/>
            <person name="De Silva N."/>
            <person name="Gardiner S.E."/>
            <person name="Bassett H."/>
            <person name="Chagne D."/>
            <person name="McCallum J."/>
            <person name="Dzierzon H."/>
            <person name="Deng C."/>
            <person name="Wang Y.Y."/>
            <person name="Barron L."/>
            <person name="Manako K."/>
            <person name="Bowen J."/>
            <person name="Foster T.M."/>
            <person name="Erridge Z.A."/>
            <person name="Tiffin H."/>
            <person name="Waite C.N."/>
            <person name="Davies K.M."/>
            <person name="Grierson E.P."/>
            <person name="Laing W.A."/>
            <person name="Kirk R."/>
            <person name="Chen X."/>
            <person name="Wood M."/>
            <person name="Montefiori M."/>
            <person name="Brummell D.A."/>
            <person name="Schwinn K.E."/>
            <person name="Catanach A."/>
            <person name="Fullerton C."/>
            <person name="Li D."/>
            <person name="Meiyalaghan S."/>
            <person name="Nieuwenhuizen N."/>
            <person name="Read N."/>
            <person name="Prakash R."/>
            <person name="Hunter D."/>
            <person name="Zhang H."/>
            <person name="McKenzie M."/>
            <person name="Knabel M."/>
            <person name="Harris A."/>
            <person name="Allan A.C."/>
            <person name="Gleave A."/>
            <person name="Chen A."/>
            <person name="Janssen B.J."/>
            <person name="Plunkett B."/>
            <person name="Ampomah-Dwamena C."/>
            <person name="Voogd C."/>
            <person name="Leif D."/>
            <person name="Lafferty D."/>
            <person name="Souleyre E.J.F."/>
            <person name="Varkonyi-Gasic E."/>
            <person name="Gambi F."/>
            <person name="Hanley J."/>
            <person name="Yao J.L."/>
            <person name="Cheung J."/>
            <person name="David K.M."/>
            <person name="Warren B."/>
            <person name="Marsh K."/>
            <person name="Snowden K.C."/>
            <person name="Lin-Wang K."/>
            <person name="Brian L."/>
            <person name="Martinez-Sanchez M."/>
            <person name="Wang M."/>
            <person name="Ileperuma N."/>
            <person name="Macnee N."/>
            <person name="Campin R."/>
            <person name="McAtee P."/>
            <person name="Drummond R.S.M."/>
            <person name="Espley R.V."/>
            <person name="Ireland H.S."/>
            <person name="Wu R."/>
            <person name="Atkinson R.G."/>
            <person name="Karunairetnam S."/>
            <person name="Bulley S."/>
            <person name="Chunkath S."/>
            <person name="Hanley Z."/>
            <person name="Storey R."/>
            <person name="Thrimawithana A.H."/>
            <person name="Thomson S."/>
            <person name="David C."/>
            <person name="Testolin R."/>
            <person name="Huang H."/>
            <person name="Hellens R.P."/>
            <person name="Schaffer R.J."/>
        </authorList>
    </citation>
    <scope>NUCLEOTIDE SEQUENCE [LARGE SCALE GENOMIC DNA]</scope>
    <source>
        <strain evidence="3">cv. Red5</strain>
    </source>
</reference>
<evidence type="ECO:0000313" key="3">
    <source>
        <dbReference type="Proteomes" id="UP000241394"/>
    </source>
</evidence>
<evidence type="ECO:0000256" key="1">
    <source>
        <dbReference type="SAM" id="MobiDB-lite"/>
    </source>
</evidence>
<dbReference type="AlphaFoldDB" id="A0A2R6QP03"/>
<dbReference type="STRING" id="1590841.A0A2R6QP03"/>
<sequence>MSSRTDLGDSESSLPSWIFDHLGEKSSMADEVNMSSSSPQRHFSSSKGGPLEVYLPSFKKENIMTLEDVNRLTESYSFPLCVQIRLPEAGKKINSARLSEVAFYEAAFHAGLHFPIHPTIRMILQFYNICPTQFVPNAWNLFSLNKKPKADQGWLYFKARPKKGLLEGYPSNVKGWNLRLERWLRVSKRSRKGGRGANGSEVMGSKRCNGLPRYSGMTQIDLASSIEQKGFYSVPDLLKSKTFCRRFELHKPKALKNAGEERLNAPTLSGDVPGNQVAFLELDLKLRSYDRSMLPSELKSDALVLGSSLVSRAGRHGKRHLFSKAGDDLAKIKEKWDAFVDKFERSGVLVVELREALTRAKDSAMEEFKSSSYFLRAIEDAASKYFGEGFDFYKRQLRRHHHDRNTFRVQFLDNGDIHNDDQDALSQSNKWAFLILTTSIMAIKTPYHKVMNVHS</sequence>
<proteinExistence type="predicted"/>
<gene>
    <name evidence="2" type="ORF">CEY00_Acc15913</name>
</gene>
<feature type="region of interest" description="Disordered" evidence="1">
    <location>
        <begin position="29"/>
        <end position="48"/>
    </location>
</feature>
<reference evidence="2 3" key="1">
    <citation type="submission" date="2017-07" db="EMBL/GenBank/DDBJ databases">
        <title>An improved, manually edited Actinidia chinensis var. chinensis (kiwifruit) genome highlights the challenges associated with draft genomes and gene prediction in plants.</title>
        <authorList>
            <person name="Pilkington S."/>
            <person name="Crowhurst R."/>
            <person name="Hilario E."/>
            <person name="Nardozza S."/>
            <person name="Fraser L."/>
            <person name="Peng Y."/>
            <person name="Gunaseelan K."/>
            <person name="Simpson R."/>
            <person name="Tahir J."/>
            <person name="Deroles S."/>
            <person name="Templeton K."/>
            <person name="Luo Z."/>
            <person name="Davy M."/>
            <person name="Cheng C."/>
            <person name="Mcneilage M."/>
            <person name="Scaglione D."/>
            <person name="Liu Y."/>
            <person name="Zhang Q."/>
            <person name="Datson P."/>
            <person name="De Silva N."/>
            <person name="Gardiner S."/>
            <person name="Bassett H."/>
            <person name="Chagne D."/>
            <person name="Mccallum J."/>
            <person name="Dzierzon H."/>
            <person name="Deng C."/>
            <person name="Wang Y.-Y."/>
            <person name="Barron N."/>
            <person name="Manako K."/>
            <person name="Bowen J."/>
            <person name="Foster T."/>
            <person name="Erridge Z."/>
            <person name="Tiffin H."/>
            <person name="Waite C."/>
            <person name="Davies K."/>
            <person name="Grierson E."/>
            <person name="Laing W."/>
            <person name="Kirk R."/>
            <person name="Chen X."/>
            <person name="Wood M."/>
            <person name="Montefiori M."/>
            <person name="Brummell D."/>
            <person name="Schwinn K."/>
            <person name="Catanach A."/>
            <person name="Fullerton C."/>
            <person name="Li D."/>
            <person name="Meiyalaghan S."/>
            <person name="Nieuwenhuizen N."/>
            <person name="Read N."/>
            <person name="Prakash R."/>
            <person name="Hunter D."/>
            <person name="Zhang H."/>
            <person name="Mckenzie M."/>
            <person name="Knabel M."/>
            <person name="Harris A."/>
            <person name="Allan A."/>
            <person name="Chen A."/>
            <person name="Janssen B."/>
            <person name="Plunkett B."/>
            <person name="Dwamena C."/>
            <person name="Voogd C."/>
            <person name="Leif D."/>
            <person name="Lafferty D."/>
            <person name="Souleyre E."/>
            <person name="Varkonyi-Gasic E."/>
            <person name="Gambi F."/>
            <person name="Hanley J."/>
            <person name="Yao J.-L."/>
            <person name="Cheung J."/>
            <person name="David K."/>
            <person name="Warren B."/>
            <person name="Marsh K."/>
            <person name="Snowden K."/>
            <person name="Lin-Wang K."/>
            <person name="Brian L."/>
            <person name="Martinez-Sanchez M."/>
            <person name="Wang M."/>
            <person name="Ileperuma N."/>
            <person name="Macnee N."/>
            <person name="Campin R."/>
            <person name="Mcatee P."/>
            <person name="Drummond R."/>
            <person name="Espley R."/>
            <person name="Ireland H."/>
            <person name="Wu R."/>
            <person name="Atkinson R."/>
            <person name="Karunairetnam S."/>
            <person name="Bulley S."/>
            <person name="Chunkath S."/>
            <person name="Hanley Z."/>
            <person name="Storey R."/>
            <person name="Thrimawithana A."/>
            <person name="Thomson S."/>
            <person name="David C."/>
            <person name="Testolin R."/>
        </authorList>
    </citation>
    <scope>NUCLEOTIDE SEQUENCE [LARGE SCALE GENOMIC DNA]</scope>
    <source>
        <strain evidence="3">cv. Red5</strain>
        <tissue evidence="2">Young leaf</tissue>
    </source>
</reference>
<organism evidence="2 3">
    <name type="scientific">Actinidia chinensis var. chinensis</name>
    <name type="common">Chinese soft-hair kiwi</name>
    <dbReference type="NCBI Taxonomy" id="1590841"/>
    <lineage>
        <taxon>Eukaryota</taxon>
        <taxon>Viridiplantae</taxon>
        <taxon>Streptophyta</taxon>
        <taxon>Embryophyta</taxon>
        <taxon>Tracheophyta</taxon>
        <taxon>Spermatophyta</taxon>
        <taxon>Magnoliopsida</taxon>
        <taxon>eudicotyledons</taxon>
        <taxon>Gunneridae</taxon>
        <taxon>Pentapetalae</taxon>
        <taxon>asterids</taxon>
        <taxon>Ericales</taxon>
        <taxon>Actinidiaceae</taxon>
        <taxon>Actinidia</taxon>
    </lineage>
</organism>
<name>A0A2R6QP03_ACTCC</name>
<dbReference type="Proteomes" id="UP000241394">
    <property type="component" value="Chromosome LG14"/>
</dbReference>
<protein>
    <submittedName>
        <fullName evidence="2">DNA polymerase</fullName>
    </submittedName>
</protein>
<accession>A0A2R6QP03</accession>
<dbReference type="Gramene" id="PSS11641">
    <property type="protein sequence ID" value="PSS11641"/>
    <property type="gene ID" value="CEY00_Acc15913"/>
</dbReference>
<dbReference type="EMBL" id="NKQK01000014">
    <property type="protein sequence ID" value="PSS11641.1"/>
    <property type="molecule type" value="Genomic_DNA"/>
</dbReference>
<evidence type="ECO:0000313" key="2">
    <source>
        <dbReference type="EMBL" id="PSS11641.1"/>
    </source>
</evidence>
<comment type="caution">
    <text evidence="2">The sequence shown here is derived from an EMBL/GenBank/DDBJ whole genome shotgun (WGS) entry which is preliminary data.</text>
</comment>